<evidence type="ECO:0000313" key="9">
    <source>
        <dbReference type="Ensembl" id="ENSGACP00000022351.1"/>
    </source>
</evidence>
<dbReference type="SMART" id="SM00369">
    <property type="entry name" value="LRR_TYP"/>
    <property type="match status" value="8"/>
</dbReference>
<dbReference type="SMART" id="SM00364">
    <property type="entry name" value="LRR_BAC"/>
    <property type="match status" value="4"/>
</dbReference>
<evidence type="ECO:0000256" key="7">
    <source>
        <dbReference type="SAM" id="SignalP"/>
    </source>
</evidence>
<dbReference type="InterPro" id="IPR000483">
    <property type="entry name" value="Cys-rich_flank_reg_C"/>
</dbReference>
<evidence type="ECO:0000256" key="6">
    <source>
        <dbReference type="SAM" id="Phobius"/>
    </source>
</evidence>
<keyword evidence="6" id="KW-1133">Transmembrane helix</keyword>
<evidence type="ECO:0000256" key="3">
    <source>
        <dbReference type="ARBA" id="ARBA00022737"/>
    </source>
</evidence>
<dbReference type="InterPro" id="IPR013783">
    <property type="entry name" value="Ig-like_fold"/>
</dbReference>
<feature type="domain" description="Fibronectin type-III" evidence="8">
    <location>
        <begin position="421"/>
        <end position="516"/>
    </location>
</feature>
<proteinExistence type="predicted"/>
<dbReference type="PROSITE" id="PS51450">
    <property type="entry name" value="LRR"/>
    <property type="match status" value="3"/>
</dbReference>
<keyword evidence="6" id="KW-0472">Membrane</keyword>
<dbReference type="Bgee" id="ENSGACG00000016923">
    <property type="expression patterns" value="Expressed in diencephalon and 2 other cell types or tissues"/>
</dbReference>
<evidence type="ECO:0000256" key="5">
    <source>
        <dbReference type="SAM" id="MobiDB-lite"/>
    </source>
</evidence>
<dbReference type="Pfam" id="PF13855">
    <property type="entry name" value="LRR_8"/>
    <property type="match status" value="3"/>
</dbReference>
<evidence type="ECO:0000256" key="4">
    <source>
        <dbReference type="ARBA" id="ARBA00023157"/>
    </source>
</evidence>
<dbReference type="GO" id="GO:0005615">
    <property type="term" value="C:extracellular space"/>
    <property type="evidence" value="ECO:0007669"/>
    <property type="project" value="TreeGrafter"/>
</dbReference>
<dbReference type="InterPro" id="IPR001611">
    <property type="entry name" value="Leu-rich_rpt"/>
</dbReference>
<dbReference type="InterPro" id="IPR032675">
    <property type="entry name" value="LRR_dom_sf"/>
</dbReference>
<dbReference type="AlphaFoldDB" id="G3PXL2"/>
<dbReference type="InterPro" id="IPR003961">
    <property type="entry name" value="FN3_dom"/>
</dbReference>
<keyword evidence="3" id="KW-0677">Repeat</keyword>
<dbReference type="eggNOG" id="ENOG502QWDS">
    <property type="taxonomic scope" value="Eukaryota"/>
</dbReference>
<feature type="chain" id="PRO_5003450003" evidence="7">
    <location>
        <begin position="19"/>
        <end position="668"/>
    </location>
</feature>
<dbReference type="Ensembl" id="ENSGACT00000022393.1">
    <property type="protein sequence ID" value="ENSGACP00000022351.1"/>
    <property type="gene ID" value="ENSGACG00000016923.1"/>
</dbReference>
<dbReference type="Gene3D" id="2.60.40.10">
    <property type="entry name" value="Immunoglobulins"/>
    <property type="match status" value="1"/>
</dbReference>
<feature type="region of interest" description="Disordered" evidence="5">
    <location>
        <begin position="366"/>
        <end position="391"/>
    </location>
</feature>
<reference evidence="9" key="2">
    <citation type="submission" date="2024-04" db="UniProtKB">
        <authorList>
            <consortium name="Ensembl"/>
        </authorList>
    </citation>
    <scope>IDENTIFICATION</scope>
</reference>
<dbReference type="Gene3D" id="3.80.10.10">
    <property type="entry name" value="Ribonuclease Inhibitor"/>
    <property type="match status" value="1"/>
</dbReference>
<keyword evidence="2 7" id="KW-0732">Signal</keyword>
<keyword evidence="4" id="KW-1015">Disulfide bond</keyword>
<dbReference type="PANTHER" id="PTHR45712:SF15">
    <property type="entry name" value="LEUCINE-RICH REPEAT TRANSMEMBRANE PROTEIN FLRT1"/>
    <property type="match status" value="1"/>
</dbReference>
<dbReference type="PANTHER" id="PTHR45712">
    <property type="entry name" value="AGAP008170-PA"/>
    <property type="match status" value="1"/>
</dbReference>
<dbReference type="CDD" id="cd00063">
    <property type="entry name" value="FN3"/>
    <property type="match status" value="1"/>
</dbReference>
<feature type="transmembrane region" description="Helical" evidence="6">
    <location>
        <begin position="536"/>
        <end position="562"/>
    </location>
</feature>
<dbReference type="InterPro" id="IPR036116">
    <property type="entry name" value="FN3_sf"/>
</dbReference>
<dbReference type="SUPFAM" id="SSF52058">
    <property type="entry name" value="L domain-like"/>
    <property type="match status" value="1"/>
</dbReference>
<evidence type="ECO:0000259" key="8">
    <source>
        <dbReference type="PROSITE" id="PS50853"/>
    </source>
</evidence>
<dbReference type="InterPro" id="IPR003591">
    <property type="entry name" value="Leu-rich_rpt_typical-subtyp"/>
</dbReference>
<dbReference type="SMART" id="SM00082">
    <property type="entry name" value="LRRCT"/>
    <property type="match status" value="1"/>
</dbReference>
<dbReference type="STRING" id="69293.ENSGACP00000022351"/>
<dbReference type="Pfam" id="PF01463">
    <property type="entry name" value="LRRCT"/>
    <property type="match status" value="1"/>
</dbReference>
<feature type="signal peptide" evidence="7">
    <location>
        <begin position="1"/>
        <end position="18"/>
    </location>
</feature>
<keyword evidence="1" id="KW-0433">Leucine-rich repeat</keyword>
<organism evidence="9">
    <name type="scientific">Gasterosteus aculeatus</name>
    <name type="common">Three-spined stickleback</name>
    <dbReference type="NCBI Taxonomy" id="69293"/>
    <lineage>
        <taxon>Eukaryota</taxon>
        <taxon>Metazoa</taxon>
        <taxon>Chordata</taxon>
        <taxon>Craniata</taxon>
        <taxon>Vertebrata</taxon>
        <taxon>Euteleostomi</taxon>
        <taxon>Actinopterygii</taxon>
        <taxon>Neopterygii</taxon>
        <taxon>Teleostei</taxon>
        <taxon>Neoteleostei</taxon>
        <taxon>Acanthomorphata</taxon>
        <taxon>Eupercaria</taxon>
        <taxon>Perciformes</taxon>
        <taxon>Cottioidei</taxon>
        <taxon>Gasterosteales</taxon>
        <taxon>Gasterosteidae</taxon>
        <taxon>Gasterosteus</taxon>
    </lineage>
</organism>
<dbReference type="SUPFAM" id="SSF49265">
    <property type="entry name" value="Fibronectin type III"/>
    <property type="match status" value="1"/>
</dbReference>
<name>G3PXL2_GASAC</name>
<protein>
    <submittedName>
        <fullName evidence="9">Fibronectin leucine rich transmembrane protein 1b</fullName>
    </submittedName>
</protein>
<dbReference type="InParanoid" id="G3PXL2"/>
<evidence type="ECO:0000256" key="1">
    <source>
        <dbReference type="ARBA" id="ARBA00022614"/>
    </source>
</evidence>
<dbReference type="InterPro" id="IPR050333">
    <property type="entry name" value="SLRP"/>
</dbReference>
<accession>G3PXL2</accession>
<reference evidence="9" key="1">
    <citation type="submission" date="2006-01" db="EMBL/GenBank/DDBJ databases">
        <authorList>
            <person name="Lindblad-Toh K."/>
            <person name="Mauceli E."/>
            <person name="Grabherr M."/>
            <person name="Chang J.L."/>
            <person name="Lander E.S."/>
        </authorList>
    </citation>
    <scope>NUCLEOTIDE SEQUENCE [LARGE SCALE GENOMIC DNA]</scope>
</reference>
<dbReference type="OMA" id="QDNGMTH"/>
<sequence>AELRDWLFLLLLCLTLLAEVLELAAAAIAMETGEGDEGIVCPSVCRCDEGFVYCNDRGLSIIPPTVNAAILYLQSNRLSNAGLPPSLERSTSIRVIYLYANQLDEFPIHLPPSLRELHLQDNNIRTLPRSALAKLPLLERLHLDDNSISTVSIQERAFSGTPRLRLLFLSRNHLSSIPAGLPASLEELRLDDNRISTIPTHAFRGLSSLRRLVLDGNLLANTRIADDTFTRLSNLTELSLVRNALQSPPVYLPSAHLVRLHLQDNGMTHIPRGALDGMRRLQRLDLSGNNLTTIPRGLLKDTESLEMLLLRGNPWYCGCNLRWLHAWLHTRGAAVTVRGLTCQGPESVRGQALKELTSLMDQCEGPAAGPSTGMGMNPAEKDGDGGGGEVPTKGSLFTLRAKRPGLVMPLPPGEGGHVSGEALELTVKPLSADSVLVSWLCPQSAPSFRLSWLRLGSSAALGSITETLVPGDWRQYTLEHLSPRSHYLICLLPLRQESSFGKDSAPACAQIETGDALVSAGGEGSDKEGQDSELTALPLAGIIGGATAVVSLLLIFGIFCWYGQRTSYVSGDTGAYSRGRGGKQYDDYVESGTKKDTSILEIRAPPAGFQMTAMAHQALQPKLEDVTYIHTIFPSSSSTAQTSHHHATYGTNRGYREGGVPDIDYVYT</sequence>
<dbReference type="PROSITE" id="PS50853">
    <property type="entry name" value="FN3"/>
    <property type="match status" value="1"/>
</dbReference>
<evidence type="ECO:0000256" key="2">
    <source>
        <dbReference type="ARBA" id="ARBA00022729"/>
    </source>
</evidence>
<keyword evidence="6" id="KW-0812">Transmembrane</keyword>